<gene>
    <name evidence="7" type="ORF">FHS23_004460</name>
</gene>
<dbReference type="Proteomes" id="UP000550714">
    <property type="component" value="Unassembled WGS sequence"/>
</dbReference>
<keyword evidence="7" id="KW-0830">Ubiquinone</keyword>
<comment type="similarity">
    <text evidence="1">Belongs to the protein kinase superfamily. ADCK protein kinase family.</text>
</comment>
<evidence type="ECO:0000259" key="6">
    <source>
        <dbReference type="Pfam" id="PF03109"/>
    </source>
</evidence>
<dbReference type="PANTHER" id="PTHR43851:SF3">
    <property type="entry name" value="COENZYME Q8"/>
    <property type="match status" value="1"/>
</dbReference>
<evidence type="ECO:0000256" key="1">
    <source>
        <dbReference type="ARBA" id="ARBA00009670"/>
    </source>
</evidence>
<feature type="compositionally biased region" description="Basic and acidic residues" evidence="5">
    <location>
        <begin position="1"/>
        <end position="13"/>
    </location>
</feature>
<dbReference type="Gene3D" id="1.10.510.10">
    <property type="entry name" value="Transferase(Phosphotransferase) domain 1"/>
    <property type="match status" value="1"/>
</dbReference>
<dbReference type="CDD" id="cd13970">
    <property type="entry name" value="ABC1_ADCK3"/>
    <property type="match status" value="1"/>
</dbReference>
<keyword evidence="8" id="KW-1185">Reference proteome</keyword>
<comment type="caution">
    <text evidence="7">The sequence shown here is derived from an EMBL/GenBank/DDBJ whole genome shotgun (WGS) entry which is preliminary data.</text>
</comment>
<protein>
    <submittedName>
        <fullName evidence="7">Putative unusual protein kinase regulating ubiquinone biosynthesis (AarF/ABC1/UbiB family)</fullName>
    </submittedName>
</protein>
<keyword evidence="2" id="KW-0808">Transferase</keyword>
<proteinExistence type="inferred from homology"/>
<evidence type="ECO:0000313" key="7">
    <source>
        <dbReference type="EMBL" id="MBB3053411.1"/>
    </source>
</evidence>
<accession>A0A839S5P2</accession>
<evidence type="ECO:0000313" key="8">
    <source>
        <dbReference type="Proteomes" id="UP000550714"/>
    </source>
</evidence>
<name>A0A839S5P2_9PSEU</name>
<keyword evidence="4" id="KW-0067">ATP-binding</keyword>
<sequence length="475" mass="52308">MTEHREARDRSDEAATADTAEATEAADVADTTGTDNADADSALPRRTVARTAKLASLPLGMAGRAVGGWGRRLTGQSAEEVNAGLSAKAAEQLFEVLGTLKGGAMKFGQALSVFEAAVPDELAEPYRDALTRLQAAAPPMPAKQTHRVLTEQLGRSWRQRFAEFDDEPTAAASIGQVHRGTWHDGREVAVKVQYPGADDALRGDLRQLQRFSRLFQSLVPGTDVKPLLAELADRMDEELDYRREADNQRAFSKAFAGDEQVLVPRVVASSPQVVVSEWVTGTSYTEIIRSGTREQRNQAGRLLAEFHYSSPARAQLLHSDPHPGNFMLREDGRVCVIDFGAVARLPYGAPPAMGRIMRLALEGRSEELYAALRAEGFVRADTEIDPDDVYAYLHPIVAPLAEERFHFSRRWAQDQALRMGDLRGQDFRTGRSLNLPPHWLLIHRVTAGAIGILCQLDAELPLRSIVQRWQPGFAD</sequence>
<dbReference type="InterPro" id="IPR011009">
    <property type="entry name" value="Kinase-like_dom_sf"/>
</dbReference>
<evidence type="ECO:0000256" key="4">
    <source>
        <dbReference type="ARBA" id="ARBA00022840"/>
    </source>
</evidence>
<evidence type="ECO:0000256" key="3">
    <source>
        <dbReference type="ARBA" id="ARBA00022741"/>
    </source>
</evidence>
<dbReference type="PANTHER" id="PTHR43851">
    <property type="match status" value="1"/>
</dbReference>
<dbReference type="Pfam" id="PF03109">
    <property type="entry name" value="ABC1"/>
    <property type="match status" value="1"/>
</dbReference>
<dbReference type="AlphaFoldDB" id="A0A839S5P2"/>
<organism evidence="7 8">
    <name type="scientific">Prauserella isguenensis</name>
    <dbReference type="NCBI Taxonomy" id="1470180"/>
    <lineage>
        <taxon>Bacteria</taxon>
        <taxon>Bacillati</taxon>
        <taxon>Actinomycetota</taxon>
        <taxon>Actinomycetes</taxon>
        <taxon>Pseudonocardiales</taxon>
        <taxon>Pseudonocardiaceae</taxon>
        <taxon>Prauserella</taxon>
    </lineage>
</organism>
<dbReference type="GO" id="GO:0005524">
    <property type="term" value="F:ATP binding"/>
    <property type="evidence" value="ECO:0007669"/>
    <property type="project" value="UniProtKB-KW"/>
</dbReference>
<feature type="region of interest" description="Disordered" evidence="5">
    <location>
        <begin position="1"/>
        <end position="44"/>
    </location>
</feature>
<dbReference type="InterPro" id="IPR034646">
    <property type="entry name" value="ADCK3_dom"/>
</dbReference>
<evidence type="ECO:0000256" key="5">
    <source>
        <dbReference type="SAM" id="MobiDB-lite"/>
    </source>
</evidence>
<keyword evidence="7" id="KW-0418">Kinase</keyword>
<dbReference type="EMBL" id="JACHWU010000009">
    <property type="protein sequence ID" value="MBB3053411.1"/>
    <property type="molecule type" value="Genomic_DNA"/>
</dbReference>
<feature type="compositionally biased region" description="Low complexity" evidence="5">
    <location>
        <begin position="14"/>
        <end position="42"/>
    </location>
</feature>
<dbReference type="GO" id="GO:0016301">
    <property type="term" value="F:kinase activity"/>
    <property type="evidence" value="ECO:0007669"/>
    <property type="project" value="UniProtKB-KW"/>
</dbReference>
<keyword evidence="3" id="KW-0547">Nucleotide-binding</keyword>
<dbReference type="SUPFAM" id="SSF56112">
    <property type="entry name" value="Protein kinase-like (PK-like)"/>
    <property type="match status" value="1"/>
</dbReference>
<feature type="domain" description="ABC1 atypical kinase-like" evidence="6">
    <location>
        <begin position="132"/>
        <end position="346"/>
    </location>
</feature>
<dbReference type="InterPro" id="IPR051409">
    <property type="entry name" value="Atypical_kinase_ADCK"/>
</dbReference>
<dbReference type="InterPro" id="IPR004147">
    <property type="entry name" value="ABC1_dom"/>
</dbReference>
<reference evidence="7 8" key="1">
    <citation type="submission" date="2020-08" db="EMBL/GenBank/DDBJ databases">
        <title>Genomic Encyclopedia of Type Strains, Phase III (KMG-III): the genomes of soil and plant-associated and newly described type strains.</title>
        <authorList>
            <person name="Whitman W."/>
        </authorList>
    </citation>
    <scope>NUCLEOTIDE SEQUENCE [LARGE SCALE GENOMIC DNA]</scope>
    <source>
        <strain evidence="7 8">CECT 8577</strain>
    </source>
</reference>
<evidence type="ECO:0000256" key="2">
    <source>
        <dbReference type="ARBA" id="ARBA00022679"/>
    </source>
</evidence>